<dbReference type="Pfam" id="PF05857">
    <property type="entry name" value="TraX"/>
    <property type="match status" value="2"/>
</dbReference>
<dbReference type="AlphaFoldDB" id="A0A1M4VJH9"/>
<protein>
    <submittedName>
        <fullName evidence="2">TraX protein</fullName>
    </submittedName>
</protein>
<sequence>MINRFQLKILMLIFMLLDHISSFIPGAPIWFHWIGRVVAPVFFYLLVDGFLHTRSKENYIKRMLIAAEIMFIGNTILAFVFPKIVNEGKVLGVGQINIQNTNYYWITLAIIIGIAIYTIITYKIKNLSSGVAVTGAILIILADVYIQKMFPGKFFLYNNIFLSMALSLIMIKGYEQYKEGKPVKGLWFFILALMLSYRTEGMAIAPLMTIIFYLFRDRKRMQYLAYAGLSASFMLGLTNAQLIERPQWMMIFALVFIYLYNDKKGKDYRYIFYVFYPVHIWILYIINYYMIK</sequence>
<feature type="transmembrane region" description="Helical" evidence="1">
    <location>
        <begin position="245"/>
        <end position="261"/>
    </location>
</feature>
<feature type="transmembrane region" description="Helical" evidence="1">
    <location>
        <begin position="7"/>
        <end position="24"/>
    </location>
</feature>
<feature type="transmembrane region" description="Helical" evidence="1">
    <location>
        <begin position="186"/>
        <end position="215"/>
    </location>
</feature>
<name>A0A1M4VJH9_9CLOT</name>
<organism evidence="2 3">
    <name type="scientific">Clostridium fallax</name>
    <dbReference type="NCBI Taxonomy" id="1533"/>
    <lineage>
        <taxon>Bacteria</taxon>
        <taxon>Bacillati</taxon>
        <taxon>Bacillota</taxon>
        <taxon>Clostridia</taxon>
        <taxon>Eubacteriales</taxon>
        <taxon>Clostridiaceae</taxon>
        <taxon>Clostridium</taxon>
    </lineage>
</organism>
<feature type="transmembrane region" description="Helical" evidence="1">
    <location>
        <begin position="30"/>
        <end position="51"/>
    </location>
</feature>
<dbReference type="STRING" id="1533.SAMN05443638_1088"/>
<keyword evidence="3" id="KW-1185">Reference proteome</keyword>
<feature type="transmembrane region" description="Helical" evidence="1">
    <location>
        <begin position="102"/>
        <end position="120"/>
    </location>
</feature>
<keyword evidence="1" id="KW-0472">Membrane</keyword>
<evidence type="ECO:0000313" key="2">
    <source>
        <dbReference type="EMBL" id="SHE68997.1"/>
    </source>
</evidence>
<feature type="transmembrane region" description="Helical" evidence="1">
    <location>
        <begin position="273"/>
        <end position="291"/>
    </location>
</feature>
<dbReference type="InterPro" id="IPR008875">
    <property type="entry name" value="TraX"/>
</dbReference>
<dbReference type="RefSeq" id="WP_072894616.1">
    <property type="nucleotide sequence ID" value="NZ_FQVM01000008.1"/>
</dbReference>
<evidence type="ECO:0000313" key="3">
    <source>
        <dbReference type="Proteomes" id="UP000184035"/>
    </source>
</evidence>
<dbReference type="Proteomes" id="UP000184035">
    <property type="component" value="Unassembled WGS sequence"/>
</dbReference>
<feature type="transmembrane region" description="Helical" evidence="1">
    <location>
        <begin position="127"/>
        <end position="148"/>
    </location>
</feature>
<dbReference type="EMBL" id="FQVM01000008">
    <property type="protein sequence ID" value="SHE68997.1"/>
    <property type="molecule type" value="Genomic_DNA"/>
</dbReference>
<reference evidence="2 3" key="1">
    <citation type="submission" date="2016-11" db="EMBL/GenBank/DDBJ databases">
        <authorList>
            <person name="Jaros S."/>
            <person name="Januszkiewicz K."/>
            <person name="Wedrychowicz H."/>
        </authorList>
    </citation>
    <scope>NUCLEOTIDE SEQUENCE [LARGE SCALE GENOMIC DNA]</scope>
    <source>
        <strain evidence="2 3">DSM 2631</strain>
    </source>
</reference>
<accession>A0A1M4VJH9</accession>
<dbReference type="OrthoDB" id="9781069at2"/>
<gene>
    <name evidence="2" type="ORF">SAMN05443638_1088</name>
</gene>
<feature type="transmembrane region" description="Helical" evidence="1">
    <location>
        <begin position="63"/>
        <end position="82"/>
    </location>
</feature>
<proteinExistence type="predicted"/>
<feature type="transmembrane region" description="Helical" evidence="1">
    <location>
        <begin position="221"/>
        <end position="238"/>
    </location>
</feature>
<evidence type="ECO:0000256" key="1">
    <source>
        <dbReference type="SAM" id="Phobius"/>
    </source>
</evidence>
<keyword evidence="1" id="KW-1133">Transmembrane helix</keyword>
<keyword evidence="1" id="KW-0812">Transmembrane</keyword>